<name>A0A427XMM0_9TREE</name>
<keyword evidence="3" id="KW-1185">Reference proteome</keyword>
<reference evidence="2 3" key="1">
    <citation type="submission" date="2018-11" db="EMBL/GenBank/DDBJ databases">
        <title>Genome sequence of Saitozyma podzolica DSM 27192.</title>
        <authorList>
            <person name="Aliyu H."/>
            <person name="Gorte O."/>
            <person name="Ochsenreither K."/>
        </authorList>
    </citation>
    <scope>NUCLEOTIDE SEQUENCE [LARGE SCALE GENOMIC DNA]</scope>
    <source>
        <strain evidence="2 3">DSM 27192</strain>
    </source>
</reference>
<comment type="caution">
    <text evidence="2">The sequence shown here is derived from an EMBL/GenBank/DDBJ whole genome shotgun (WGS) entry which is preliminary data.</text>
</comment>
<sequence length="438" mass="49513">MPPARLPNALIYLSSLLRPRLLRPDLYVPTIANVDFRRLRQEKGFNAVVVDKDNCVTLPNEDGVYPPFKDAWTDLLAAFPPGRVLVVSNSAGTRKDPGAIAAEAVSYSLRTPVLLHTQPKPGCSPSILSYFRGELGDPTTLRSRIREQAQKEIAEEKEDERMLLDKWRSAVEGPILGPLVDENGEPVRPNERSEKEDRWERDGVEGKEGGQRHLPDVPRKRGDAEVTLRKGRDDVPKDKAGGEREINEGTSGIGHNAVESSQPLKIIVVGDRLFTDTLLAHRLRLHMTRDASSQDVISIATTQLPRPNDVRLLRWIENVLSRRRVREGPTDWGRYILRHEPETAVTPEGLRARIWRRLVPVWLREPSPMTRHPRSWPVPVLLGTARGVVRTTAFIFRYTMVGARWIWARAKRRIEQRRTGAKVAVVAPEVEQTKAKIA</sequence>
<dbReference type="OrthoDB" id="198652at2759"/>
<organism evidence="2 3">
    <name type="scientific">Saitozyma podzolica</name>
    <dbReference type="NCBI Taxonomy" id="1890683"/>
    <lineage>
        <taxon>Eukaryota</taxon>
        <taxon>Fungi</taxon>
        <taxon>Dikarya</taxon>
        <taxon>Basidiomycota</taxon>
        <taxon>Agaricomycotina</taxon>
        <taxon>Tremellomycetes</taxon>
        <taxon>Tremellales</taxon>
        <taxon>Trimorphomycetaceae</taxon>
        <taxon>Saitozyma</taxon>
    </lineage>
</organism>
<protein>
    <submittedName>
        <fullName evidence="2">Uncharacterized protein</fullName>
    </submittedName>
</protein>
<feature type="compositionally biased region" description="Basic and acidic residues" evidence="1">
    <location>
        <begin position="188"/>
        <end position="247"/>
    </location>
</feature>
<dbReference type="EMBL" id="RSCD01000036">
    <property type="protein sequence ID" value="RSH80125.1"/>
    <property type="molecule type" value="Genomic_DNA"/>
</dbReference>
<evidence type="ECO:0000313" key="2">
    <source>
        <dbReference type="EMBL" id="RSH80125.1"/>
    </source>
</evidence>
<dbReference type="AlphaFoldDB" id="A0A427XMM0"/>
<evidence type="ECO:0000256" key="1">
    <source>
        <dbReference type="SAM" id="MobiDB-lite"/>
    </source>
</evidence>
<dbReference type="InterPro" id="IPR027706">
    <property type="entry name" value="PGP_Pase"/>
</dbReference>
<dbReference type="GO" id="GO:0008962">
    <property type="term" value="F:phosphatidylglycerophosphatase activity"/>
    <property type="evidence" value="ECO:0007669"/>
    <property type="project" value="InterPro"/>
</dbReference>
<feature type="region of interest" description="Disordered" evidence="1">
    <location>
        <begin position="176"/>
        <end position="256"/>
    </location>
</feature>
<accession>A0A427XMM0</accession>
<dbReference type="STRING" id="1890683.A0A427XMM0"/>
<gene>
    <name evidence="2" type="ORF">EHS25_007230</name>
</gene>
<proteinExistence type="predicted"/>
<dbReference type="Pfam" id="PF09419">
    <property type="entry name" value="PGP_phosphatase"/>
    <property type="match status" value="1"/>
</dbReference>
<dbReference type="Proteomes" id="UP000279259">
    <property type="component" value="Unassembled WGS sequence"/>
</dbReference>
<evidence type="ECO:0000313" key="3">
    <source>
        <dbReference type="Proteomes" id="UP000279259"/>
    </source>
</evidence>